<feature type="region of interest" description="Disordered" evidence="1">
    <location>
        <begin position="797"/>
        <end position="830"/>
    </location>
</feature>
<comment type="caution">
    <text evidence="2">The sequence shown here is derived from an EMBL/GenBank/DDBJ whole genome shotgun (WGS) entry which is preliminary data.</text>
</comment>
<sequence length="830" mass="96988">MDQIKDSELNLRNSFWSPDYITGIETFLQVVKIDNKCLSEELDFYRSVTLNCFTPLIDSLETVCNKEYKSNDSQSLSRTVLNQFWLRIKNSGISNITETCTVPLSTRLSQNKLYYNEIENELNEHYLAYQKTFKSTKESYVECEILAGSILKSLTHLQKNKKSEQSDSINNSFETTTTAITAQNTRSATNKTLQFQNIIYPFKLDDVLTFNNEHELNQFLSLIKSQLIYQKTFTSMLGSLNEYFKGNSLVAVLKKINPKLDTSLYNLIRVSQLLLSKQFFQEYYPIISGSYFNNIKLNFNMHKNTTESSPTFKLESYYIWNPYVFENETSTEIIPSKIHKSYSDLNKNTNIKFDTFAHRNISTSMALWFRKINKTITGSNINNPLLTLEEINKKLVQLQEYQSKYFEQYKRLLYTRLQLEKTFFTHCTKYAEYRFKTNQLIQSVNQNFQTYINNISVPVNNLSENKIPTIVQFNKQSYSPIGFFNRDNSLPYTKWSINIDDISSYVILESMFSCTTITDDVINSISLIIKHIEKQIDSSNFDGEQIFDYWRSDLDIVRATNLEREFFTEFQNMTFNHDINTNTTRLIIEHYRNGSKFVLKDWIDLIKLFLLELPDSLIPMTLIDEVLKNENIKWLNMISTPKLRLIELITIHLMKFGDIDSLFSLQNDIPFIQYFLRIRGINNDFNDRVIRLSSIVLDLFKNHLSGLSSLIKTKLTEYQKRENVVPTIKVKDDQGNLSENEPVNESLLSPQKIIPKKELLYKHKRSISMTLLSSSFKTLNFENKNNFEEEDFIPIPFKTSSTKSSPSESLNKEKRKSGVSLLYASQGEQH</sequence>
<dbReference type="AlphaFoldDB" id="A0AAN7WKK6"/>
<gene>
    <name evidence="2" type="ORF">RI543_003828</name>
</gene>
<organism evidence="2 3">
    <name type="scientific">Arxiozyma heterogenica</name>
    <dbReference type="NCBI Taxonomy" id="278026"/>
    <lineage>
        <taxon>Eukaryota</taxon>
        <taxon>Fungi</taxon>
        <taxon>Dikarya</taxon>
        <taxon>Ascomycota</taxon>
        <taxon>Saccharomycotina</taxon>
        <taxon>Saccharomycetes</taxon>
        <taxon>Saccharomycetales</taxon>
        <taxon>Saccharomycetaceae</taxon>
        <taxon>Arxiozyma</taxon>
    </lineage>
</organism>
<evidence type="ECO:0000313" key="2">
    <source>
        <dbReference type="EMBL" id="KAK5778900.1"/>
    </source>
</evidence>
<evidence type="ECO:0008006" key="4">
    <source>
        <dbReference type="Google" id="ProtNLM"/>
    </source>
</evidence>
<evidence type="ECO:0000313" key="3">
    <source>
        <dbReference type="Proteomes" id="UP001306508"/>
    </source>
</evidence>
<evidence type="ECO:0000256" key="1">
    <source>
        <dbReference type="SAM" id="MobiDB-lite"/>
    </source>
</evidence>
<feature type="compositionally biased region" description="Low complexity" evidence="1">
    <location>
        <begin position="798"/>
        <end position="809"/>
    </location>
</feature>
<dbReference type="Proteomes" id="UP001306508">
    <property type="component" value="Unassembled WGS sequence"/>
</dbReference>
<name>A0AAN7WKK6_9SACH</name>
<dbReference type="EMBL" id="JAWIZZ010000051">
    <property type="protein sequence ID" value="KAK5778900.1"/>
    <property type="molecule type" value="Genomic_DNA"/>
</dbReference>
<keyword evidence="3" id="KW-1185">Reference proteome</keyword>
<accession>A0AAN7WKK6</accession>
<protein>
    <recommendedName>
        <fullName evidence="4">Rho-GAP domain-containing protein</fullName>
    </recommendedName>
</protein>
<proteinExistence type="predicted"/>
<reference evidence="3" key="1">
    <citation type="submission" date="2023-07" db="EMBL/GenBank/DDBJ databases">
        <title>A draft genome of Kazachstania heterogenica Y-27499.</title>
        <authorList>
            <person name="Donic C."/>
            <person name="Kralova J.S."/>
            <person name="Fidel L."/>
            <person name="Ben-Dor S."/>
            <person name="Jung S."/>
        </authorList>
    </citation>
    <scope>NUCLEOTIDE SEQUENCE [LARGE SCALE GENOMIC DNA]</scope>
    <source>
        <strain evidence="3">Y27499</strain>
    </source>
</reference>